<sequence>MTLLVIRSNKRFAVRRSVTLRGGPPRRRGGLMIELSVEGCRISNADSNAYTVEQEVTVELDGGEKLPGFVRWAHDGFVGVRFASALRHVELANLLEVSRPPEYRVAVA</sequence>
<dbReference type="Pfam" id="PF07238">
    <property type="entry name" value="PilZ"/>
    <property type="match status" value="1"/>
</dbReference>
<dbReference type="Proteomes" id="UP000433652">
    <property type="component" value="Unassembled WGS sequence"/>
</dbReference>
<dbReference type="InterPro" id="IPR009875">
    <property type="entry name" value="PilZ_domain"/>
</dbReference>
<protein>
    <recommendedName>
        <fullName evidence="1">PilZ domain-containing protein</fullName>
    </recommendedName>
</protein>
<dbReference type="GO" id="GO:0035438">
    <property type="term" value="F:cyclic-di-GMP binding"/>
    <property type="evidence" value="ECO:0007669"/>
    <property type="project" value="InterPro"/>
</dbReference>
<accession>A0A6I4SU81</accession>
<reference evidence="2 3" key="1">
    <citation type="submission" date="2019-12" db="EMBL/GenBank/DDBJ databases">
        <title>Genomic-based taxomic classification of the family Erythrobacteraceae.</title>
        <authorList>
            <person name="Xu L."/>
        </authorList>
    </citation>
    <scope>NUCLEOTIDE SEQUENCE [LARGE SCALE GENOMIC DNA]</scope>
    <source>
        <strain evidence="2 3">MCCC 1K01500</strain>
    </source>
</reference>
<gene>
    <name evidence="2" type="ORF">GRI89_03660</name>
</gene>
<evidence type="ECO:0000313" key="2">
    <source>
        <dbReference type="EMBL" id="MXO58637.1"/>
    </source>
</evidence>
<dbReference type="SUPFAM" id="SSF141371">
    <property type="entry name" value="PilZ domain-like"/>
    <property type="match status" value="1"/>
</dbReference>
<comment type="caution">
    <text evidence="2">The sequence shown here is derived from an EMBL/GenBank/DDBJ whole genome shotgun (WGS) entry which is preliminary data.</text>
</comment>
<feature type="domain" description="PilZ" evidence="1">
    <location>
        <begin position="7"/>
        <end position="87"/>
    </location>
</feature>
<evidence type="ECO:0000259" key="1">
    <source>
        <dbReference type="Pfam" id="PF07238"/>
    </source>
</evidence>
<keyword evidence="3" id="KW-1185">Reference proteome</keyword>
<name>A0A6I4SU81_9SPHN</name>
<organism evidence="2 3">
    <name type="scientific">Croceibacterium salegens</name>
    <dbReference type="NCBI Taxonomy" id="1737568"/>
    <lineage>
        <taxon>Bacteria</taxon>
        <taxon>Pseudomonadati</taxon>
        <taxon>Pseudomonadota</taxon>
        <taxon>Alphaproteobacteria</taxon>
        <taxon>Sphingomonadales</taxon>
        <taxon>Erythrobacteraceae</taxon>
        <taxon>Croceibacterium</taxon>
    </lineage>
</organism>
<evidence type="ECO:0000313" key="3">
    <source>
        <dbReference type="Proteomes" id="UP000433652"/>
    </source>
</evidence>
<dbReference type="EMBL" id="WTYM01000030">
    <property type="protein sequence ID" value="MXO58637.1"/>
    <property type="molecule type" value="Genomic_DNA"/>
</dbReference>
<dbReference type="OrthoDB" id="7408989at2"/>
<dbReference type="AlphaFoldDB" id="A0A6I4SU81"/>
<proteinExistence type="predicted"/>